<proteinExistence type="predicted"/>
<dbReference type="AlphaFoldDB" id="A0A8T2MXT8"/>
<reference evidence="1" key="1">
    <citation type="thesis" date="2021" institute="BYU ScholarsArchive" country="Provo, UT, USA">
        <title>Applications of and Algorithms for Genome Assembly and Genomic Analyses with an Emphasis on Marine Teleosts.</title>
        <authorList>
            <person name="Pickett B.D."/>
        </authorList>
    </citation>
    <scope>NUCLEOTIDE SEQUENCE</scope>
    <source>
        <strain evidence="1">HI-2016</strain>
    </source>
</reference>
<dbReference type="EMBL" id="JAFBMS010000213">
    <property type="protein sequence ID" value="KAG9333139.1"/>
    <property type="molecule type" value="Genomic_DNA"/>
</dbReference>
<gene>
    <name evidence="1" type="ORF">JZ751_013397</name>
</gene>
<organism evidence="1 2">
    <name type="scientific">Albula glossodonta</name>
    <name type="common">roundjaw bonefish</name>
    <dbReference type="NCBI Taxonomy" id="121402"/>
    <lineage>
        <taxon>Eukaryota</taxon>
        <taxon>Metazoa</taxon>
        <taxon>Chordata</taxon>
        <taxon>Craniata</taxon>
        <taxon>Vertebrata</taxon>
        <taxon>Euteleostomi</taxon>
        <taxon>Actinopterygii</taxon>
        <taxon>Neopterygii</taxon>
        <taxon>Teleostei</taxon>
        <taxon>Albuliformes</taxon>
        <taxon>Albulidae</taxon>
        <taxon>Albula</taxon>
    </lineage>
</organism>
<name>A0A8T2MXT8_9TELE</name>
<dbReference type="Proteomes" id="UP000824540">
    <property type="component" value="Unassembled WGS sequence"/>
</dbReference>
<protein>
    <submittedName>
        <fullName evidence="1">Uncharacterized protein</fullName>
    </submittedName>
</protein>
<accession>A0A8T2MXT8</accession>
<sequence length="81" mass="9119">MLFLLQHPAHHALQPGPSRHDGLYCSAQCANLLLCLLQLSRHCIRHNQGKIIALHLHNKRLPLQCIGLQEVSSCTELQHSL</sequence>
<keyword evidence="2" id="KW-1185">Reference proteome</keyword>
<evidence type="ECO:0000313" key="1">
    <source>
        <dbReference type="EMBL" id="KAG9333139.1"/>
    </source>
</evidence>
<comment type="caution">
    <text evidence="1">The sequence shown here is derived from an EMBL/GenBank/DDBJ whole genome shotgun (WGS) entry which is preliminary data.</text>
</comment>
<evidence type="ECO:0000313" key="2">
    <source>
        <dbReference type="Proteomes" id="UP000824540"/>
    </source>
</evidence>